<dbReference type="RefSeq" id="WP_348523385.1">
    <property type="nucleotide sequence ID" value="NZ_BSUN01000001.1"/>
</dbReference>
<keyword evidence="5" id="KW-0627">Porphyrin biosynthesis</keyword>
<comment type="pathway">
    <text evidence="1">Porphyrin-containing compound metabolism; siroheme biosynthesis; sirohydrochlorin from precorrin-2: step 1/1.</text>
</comment>
<protein>
    <recommendedName>
        <fullName evidence="2">precorrin-2 dehydrogenase</fullName>
        <ecNumber evidence="2">1.3.1.76</ecNumber>
    </recommendedName>
</protein>
<proteinExistence type="predicted"/>
<dbReference type="InterPro" id="IPR028161">
    <property type="entry name" value="Met8-like"/>
</dbReference>
<keyword evidence="8" id="KW-1185">Reference proteome</keyword>
<dbReference type="InterPro" id="IPR035996">
    <property type="entry name" value="4pyrrol_Methylase_sf"/>
</dbReference>
<keyword evidence="3" id="KW-0560">Oxidoreductase</keyword>
<organism evidence="7 8">
    <name type="scientific">Demequina litorisediminis</name>
    <dbReference type="NCBI Taxonomy" id="1849022"/>
    <lineage>
        <taxon>Bacteria</taxon>
        <taxon>Bacillati</taxon>
        <taxon>Actinomycetota</taxon>
        <taxon>Actinomycetes</taxon>
        <taxon>Micrococcales</taxon>
        <taxon>Demequinaceae</taxon>
        <taxon>Demequina</taxon>
    </lineage>
</organism>
<dbReference type="Pfam" id="PF13241">
    <property type="entry name" value="NAD_binding_7"/>
    <property type="match status" value="1"/>
</dbReference>
<dbReference type="Gene3D" id="3.40.1010.10">
    <property type="entry name" value="Cobalt-precorrin-4 Transmethylase, Domain 1"/>
    <property type="match status" value="1"/>
</dbReference>
<dbReference type="Pfam" id="PF00590">
    <property type="entry name" value="TP_methylase"/>
    <property type="match status" value="1"/>
</dbReference>
<reference evidence="8" key="1">
    <citation type="journal article" date="2019" name="Int. J. Syst. Evol. Microbiol.">
        <title>The Global Catalogue of Microorganisms (GCM) 10K type strain sequencing project: providing services to taxonomists for standard genome sequencing and annotation.</title>
        <authorList>
            <consortium name="The Broad Institute Genomics Platform"/>
            <consortium name="The Broad Institute Genome Sequencing Center for Infectious Disease"/>
            <person name="Wu L."/>
            <person name="Ma J."/>
        </authorList>
    </citation>
    <scope>NUCLEOTIDE SEQUENCE [LARGE SCALE GENOMIC DNA]</scope>
    <source>
        <strain evidence="8">NBRC 112299</strain>
    </source>
</reference>
<dbReference type="Proteomes" id="UP001157125">
    <property type="component" value="Unassembled WGS sequence"/>
</dbReference>
<dbReference type="EMBL" id="BSUN01000001">
    <property type="protein sequence ID" value="GMA34279.1"/>
    <property type="molecule type" value="Genomic_DNA"/>
</dbReference>
<evidence type="ECO:0000256" key="3">
    <source>
        <dbReference type="ARBA" id="ARBA00023002"/>
    </source>
</evidence>
<evidence type="ECO:0000313" key="7">
    <source>
        <dbReference type="EMBL" id="GMA34279.1"/>
    </source>
</evidence>
<evidence type="ECO:0000313" key="8">
    <source>
        <dbReference type="Proteomes" id="UP001157125"/>
    </source>
</evidence>
<name>A0ABQ6I9H4_9MICO</name>
<dbReference type="PROSITE" id="PS00839">
    <property type="entry name" value="SUMT_1"/>
    <property type="match status" value="1"/>
</dbReference>
<dbReference type="EC" id="1.3.1.76" evidence="2"/>
<evidence type="ECO:0000256" key="5">
    <source>
        <dbReference type="ARBA" id="ARBA00023244"/>
    </source>
</evidence>
<evidence type="ECO:0000256" key="1">
    <source>
        <dbReference type="ARBA" id="ARBA00005010"/>
    </source>
</evidence>
<evidence type="ECO:0000259" key="6">
    <source>
        <dbReference type="Pfam" id="PF00590"/>
    </source>
</evidence>
<accession>A0ABQ6I9H4</accession>
<dbReference type="PANTHER" id="PTHR35330">
    <property type="entry name" value="SIROHEME BIOSYNTHESIS PROTEIN MET8"/>
    <property type="match status" value="1"/>
</dbReference>
<dbReference type="InterPro" id="IPR000878">
    <property type="entry name" value="4pyrrol_Mease"/>
</dbReference>
<dbReference type="SUPFAM" id="SSF53790">
    <property type="entry name" value="Tetrapyrrole methylase"/>
    <property type="match status" value="1"/>
</dbReference>
<evidence type="ECO:0000256" key="4">
    <source>
        <dbReference type="ARBA" id="ARBA00023027"/>
    </source>
</evidence>
<dbReference type="Gene3D" id="3.40.50.720">
    <property type="entry name" value="NAD(P)-binding Rossmann-like Domain"/>
    <property type="match status" value="1"/>
</dbReference>
<keyword evidence="4" id="KW-0520">NAD</keyword>
<comment type="caution">
    <text evidence="7">The sequence shown here is derived from an EMBL/GenBank/DDBJ whole genome shotgun (WGS) entry which is preliminary data.</text>
</comment>
<sequence>MTALFGLDLRGRRVVVAGGGSVSARRVRRFVSEGALVTVVAPRIDDDLERHALHGDVTLVRRGIEPADLDDAWFVLAATDDKALNDQIARWASERRLWCIDASDASKGSARQAAVSRHGEVTIGVLSTGAPDPGRIRKVRDQIAARLDAGDLDMRRERAGAGRVILVGSGPGDPGLITVRGRQALAEADAVVTDRLGATEPAGDGAVRR</sequence>
<dbReference type="SUPFAM" id="SSF51735">
    <property type="entry name" value="NAD(P)-binding Rossmann-fold domains"/>
    <property type="match status" value="1"/>
</dbReference>
<evidence type="ECO:0000256" key="2">
    <source>
        <dbReference type="ARBA" id="ARBA00012400"/>
    </source>
</evidence>
<dbReference type="InterPro" id="IPR003043">
    <property type="entry name" value="Uropor_MeTrfase_CS"/>
</dbReference>
<dbReference type="InterPro" id="IPR014777">
    <property type="entry name" value="4pyrrole_Mease_sub1"/>
</dbReference>
<dbReference type="PANTHER" id="PTHR35330:SF1">
    <property type="entry name" value="SIROHEME BIOSYNTHESIS PROTEIN MET8"/>
    <property type="match status" value="1"/>
</dbReference>
<dbReference type="InterPro" id="IPR036291">
    <property type="entry name" value="NAD(P)-bd_dom_sf"/>
</dbReference>
<feature type="domain" description="Tetrapyrrole methylase" evidence="6">
    <location>
        <begin position="163"/>
        <end position="200"/>
    </location>
</feature>
<gene>
    <name evidence="7" type="ORF">GCM10025876_04830</name>
</gene>